<feature type="transmembrane region" description="Helical" evidence="4">
    <location>
        <begin position="338"/>
        <end position="361"/>
    </location>
</feature>
<evidence type="ECO:0000256" key="1">
    <source>
        <dbReference type="ARBA" id="ARBA00022692"/>
    </source>
</evidence>
<keyword evidence="7" id="KW-1185">Reference proteome</keyword>
<dbReference type="PANTHER" id="PTHR23521">
    <property type="entry name" value="TRANSPORTER MFS SUPERFAMILY"/>
    <property type="match status" value="1"/>
</dbReference>
<feature type="transmembrane region" description="Helical" evidence="4">
    <location>
        <begin position="108"/>
        <end position="132"/>
    </location>
</feature>
<dbReference type="RefSeq" id="WP_284311847.1">
    <property type="nucleotide sequence ID" value="NZ_BSPC01000015.1"/>
</dbReference>
<evidence type="ECO:0000256" key="3">
    <source>
        <dbReference type="ARBA" id="ARBA00023136"/>
    </source>
</evidence>
<dbReference type="PROSITE" id="PS50850">
    <property type="entry name" value="MFS"/>
    <property type="match status" value="1"/>
</dbReference>
<sequence>MSFESSLSAADQTLDRARLVTIAAAIICISVAGIGLSLTAPLISLLLSAQGVSATAIGAQTAFASLAGLLTSPFVPRLARSFGLRNFLLATLALAAFTMSLFPLLPTFFAWCVLRFLFACSINALFVLSEYWINAAAPNARRGFIMGIYATSLSLGFAAGPALLVLNDGASLSLFPVGGCFFAVAAVPIFFAGRDAPPLEGRAGLSIWRFILIAPVATMAAFIYGAVEQGSFAFMALYGEALQLGQENGAWLLTLFGLGNVVSQIPLGLLSDRTNRPLLLLSCALISAVGALAMPLCSGSLPLLLVLVFVTGGMAGGLYTIGLAHLGSRFSGTALATANATFIMLYALGMMISTPVLGVVIDAVRPHGFAFGLAALFGLYALLVACRLGERAN</sequence>
<comment type="caution">
    <text evidence="6">The sequence shown here is derived from an EMBL/GenBank/DDBJ whole genome shotgun (WGS) entry which is preliminary data.</text>
</comment>
<feature type="transmembrane region" description="Helical" evidence="4">
    <location>
        <begin position="172"/>
        <end position="193"/>
    </location>
</feature>
<dbReference type="Gene3D" id="1.20.1250.20">
    <property type="entry name" value="MFS general substrate transporter like domains"/>
    <property type="match status" value="2"/>
</dbReference>
<keyword evidence="2 4" id="KW-1133">Transmembrane helix</keyword>
<feature type="transmembrane region" description="Helical" evidence="4">
    <location>
        <begin position="367"/>
        <end position="388"/>
    </location>
</feature>
<feature type="transmembrane region" description="Helical" evidence="4">
    <location>
        <begin position="144"/>
        <end position="166"/>
    </location>
</feature>
<feature type="transmembrane region" description="Helical" evidence="4">
    <location>
        <begin position="205"/>
        <end position="227"/>
    </location>
</feature>
<proteinExistence type="predicted"/>
<evidence type="ECO:0000313" key="7">
    <source>
        <dbReference type="Proteomes" id="UP001156882"/>
    </source>
</evidence>
<feature type="transmembrane region" description="Helical" evidence="4">
    <location>
        <begin position="82"/>
        <end position="102"/>
    </location>
</feature>
<gene>
    <name evidence="6" type="ORF">GCM10007874_20010</name>
</gene>
<feature type="transmembrane region" description="Helical" evidence="4">
    <location>
        <begin position="277"/>
        <end position="296"/>
    </location>
</feature>
<dbReference type="InterPro" id="IPR020846">
    <property type="entry name" value="MFS_dom"/>
</dbReference>
<dbReference type="InterPro" id="IPR011701">
    <property type="entry name" value="MFS"/>
</dbReference>
<evidence type="ECO:0000256" key="2">
    <source>
        <dbReference type="ARBA" id="ARBA00022989"/>
    </source>
</evidence>
<keyword evidence="1 4" id="KW-0812">Transmembrane</keyword>
<dbReference type="EMBL" id="BSPC01000015">
    <property type="protein sequence ID" value="GLS18984.1"/>
    <property type="molecule type" value="Genomic_DNA"/>
</dbReference>
<dbReference type="PANTHER" id="PTHR23521:SF3">
    <property type="entry name" value="MFS TRANSPORTER"/>
    <property type="match status" value="1"/>
</dbReference>
<feature type="transmembrane region" description="Helical" evidence="4">
    <location>
        <begin position="20"/>
        <end position="43"/>
    </location>
</feature>
<dbReference type="SUPFAM" id="SSF103473">
    <property type="entry name" value="MFS general substrate transporter"/>
    <property type="match status" value="1"/>
</dbReference>
<organism evidence="6 7">
    <name type="scientific">Labrys miyagiensis</name>
    <dbReference type="NCBI Taxonomy" id="346912"/>
    <lineage>
        <taxon>Bacteria</taxon>
        <taxon>Pseudomonadati</taxon>
        <taxon>Pseudomonadota</taxon>
        <taxon>Alphaproteobacteria</taxon>
        <taxon>Hyphomicrobiales</taxon>
        <taxon>Xanthobacteraceae</taxon>
        <taxon>Labrys</taxon>
    </lineage>
</organism>
<dbReference type="Pfam" id="PF07690">
    <property type="entry name" value="MFS_1"/>
    <property type="match status" value="1"/>
</dbReference>
<feature type="transmembrane region" description="Helical" evidence="4">
    <location>
        <begin position="49"/>
        <end position="70"/>
    </location>
</feature>
<feature type="transmembrane region" description="Helical" evidence="4">
    <location>
        <begin position="250"/>
        <end position="270"/>
    </location>
</feature>
<keyword evidence="3 4" id="KW-0472">Membrane</keyword>
<evidence type="ECO:0000259" key="5">
    <source>
        <dbReference type="PROSITE" id="PS50850"/>
    </source>
</evidence>
<reference evidence="7" key="1">
    <citation type="journal article" date="2019" name="Int. J. Syst. Evol. Microbiol.">
        <title>The Global Catalogue of Microorganisms (GCM) 10K type strain sequencing project: providing services to taxonomists for standard genome sequencing and annotation.</title>
        <authorList>
            <consortium name="The Broad Institute Genomics Platform"/>
            <consortium name="The Broad Institute Genome Sequencing Center for Infectious Disease"/>
            <person name="Wu L."/>
            <person name="Ma J."/>
        </authorList>
    </citation>
    <scope>NUCLEOTIDE SEQUENCE [LARGE SCALE GENOMIC DNA]</scope>
    <source>
        <strain evidence="7">NBRC 101365</strain>
    </source>
</reference>
<evidence type="ECO:0000313" key="6">
    <source>
        <dbReference type="EMBL" id="GLS18984.1"/>
    </source>
</evidence>
<feature type="domain" description="Major facilitator superfamily (MFS) profile" evidence="5">
    <location>
        <begin position="21"/>
        <end position="393"/>
    </location>
</feature>
<dbReference type="CDD" id="cd17477">
    <property type="entry name" value="MFS_YcaD_like"/>
    <property type="match status" value="1"/>
</dbReference>
<protein>
    <submittedName>
        <fullName evidence="6">MFS transporter</fullName>
    </submittedName>
</protein>
<dbReference type="InterPro" id="IPR036259">
    <property type="entry name" value="MFS_trans_sf"/>
</dbReference>
<name>A0ABQ6CFI7_9HYPH</name>
<dbReference type="Proteomes" id="UP001156882">
    <property type="component" value="Unassembled WGS sequence"/>
</dbReference>
<accession>A0ABQ6CFI7</accession>
<evidence type="ECO:0000256" key="4">
    <source>
        <dbReference type="SAM" id="Phobius"/>
    </source>
</evidence>
<feature type="transmembrane region" description="Helical" evidence="4">
    <location>
        <begin position="302"/>
        <end position="326"/>
    </location>
</feature>
<dbReference type="InterPro" id="IPR047200">
    <property type="entry name" value="MFS_YcaD-like"/>
</dbReference>